<dbReference type="EMBL" id="SRYG01000020">
    <property type="protein sequence ID" value="TGY65266.1"/>
    <property type="molecule type" value="Genomic_DNA"/>
</dbReference>
<gene>
    <name evidence="1" type="ORF">E5336_09570</name>
</gene>
<organism evidence="1 2">
    <name type="scientific">Dubosiella muris</name>
    <dbReference type="NCBI Taxonomy" id="3038133"/>
    <lineage>
        <taxon>Bacteria</taxon>
        <taxon>Bacillati</taxon>
        <taxon>Bacillota</taxon>
        <taxon>Erysipelotrichia</taxon>
        <taxon>Erysipelotrichales</taxon>
        <taxon>Erysipelotrichaceae</taxon>
        <taxon>Dubosiella</taxon>
    </lineage>
</organism>
<proteinExistence type="predicted"/>
<dbReference type="Proteomes" id="UP000308836">
    <property type="component" value="Unassembled WGS sequence"/>
</dbReference>
<accession>A0AC61R6N7</accession>
<sequence length="67" mass="7667">MSSPAQIRASNKYNKKNTVLKGIRFNKNTEKEMIEWLSDKAFGPYVKALIAADMRSQEDASNQDRCQ</sequence>
<comment type="caution">
    <text evidence="1">The sequence shown here is derived from an EMBL/GenBank/DDBJ whole genome shotgun (WGS) entry which is preliminary data.</text>
</comment>
<evidence type="ECO:0000313" key="2">
    <source>
        <dbReference type="Proteomes" id="UP000308836"/>
    </source>
</evidence>
<reference evidence="1" key="1">
    <citation type="submission" date="2019-04" db="EMBL/GenBank/DDBJ databases">
        <title>Microbes associate with the intestines of laboratory mice.</title>
        <authorList>
            <person name="Navarre W."/>
            <person name="Wong E."/>
            <person name="Huang K."/>
            <person name="Tropini C."/>
            <person name="Ng K."/>
            <person name="Yu B."/>
        </authorList>
    </citation>
    <scope>NUCLEOTIDE SEQUENCE</scope>
    <source>
        <strain evidence="1">NM09_H32</strain>
    </source>
</reference>
<evidence type="ECO:0000313" key="1">
    <source>
        <dbReference type="EMBL" id="TGY65266.1"/>
    </source>
</evidence>
<protein>
    <submittedName>
        <fullName evidence="1">Uncharacterized protein</fullName>
    </submittedName>
</protein>
<keyword evidence="2" id="KW-1185">Reference proteome</keyword>
<name>A0AC61R6N7_9FIRM</name>